<dbReference type="PANTHER" id="PTHR39638">
    <property type="entry name" value="YCF35"/>
    <property type="match status" value="1"/>
</dbReference>
<dbReference type="Pfam" id="PF06868">
    <property type="entry name" value="DUF1257"/>
    <property type="match status" value="1"/>
</dbReference>
<dbReference type="InterPro" id="IPR009666">
    <property type="entry name" value="Uncharacterised_Ycf35"/>
</dbReference>
<evidence type="ECO:0000313" key="2">
    <source>
        <dbReference type="Proteomes" id="UP000231019"/>
    </source>
</evidence>
<comment type="caution">
    <text evidence="1">The sequence shown here is derived from an EMBL/GenBank/DDBJ whole genome shotgun (WGS) entry which is preliminary data.</text>
</comment>
<reference evidence="1 2" key="1">
    <citation type="submission" date="2017-09" db="EMBL/GenBank/DDBJ databases">
        <title>Depth-based differentiation of microbial function through sediment-hosted aquifers and enrichment of novel symbionts in the deep terrestrial subsurface.</title>
        <authorList>
            <person name="Probst A.J."/>
            <person name="Ladd B."/>
            <person name="Jarett J.K."/>
            <person name="Geller-Mcgrath D.E."/>
            <person name="Sieber C.M."/>
            <person name="Emerson J.B."/>
            <person name="Anantharaman K."/>
            <person name="Thomas B.C."/>
            <person name="Malmstrom R."/>
            <person name="Stieglmeier M."/>
            <person name="Klingl A."/>
            <person name="Woyke T."/>
            <person name="Ryan C.M."/>
            <person name="Banfield J.F."/>
        </authorList>
    </citation>
    <scope>NUCLEOTIDE SEQUENCE [LARGE SCALE GENOMIC DNA]</scope>
    <source>
        <strain evidence="1">CG17_big_fil_post_rev_8_21_14_2_50_48_46</strain>
    </source>
</reference>
<gene>
    <name evidence="1" type="ORF">COW36_03940</name>
</gene>
<dbReference type="PANTHER" id="PTHR39638:SF2">
    <property type="entry name" value="YCF35"/>
    <property type="match status" value="1"/>
</dbReference>
<organism evidence="1 2">
    <name type="scientific">bacterium (Candidatus Blackallbacteria) CG17_big_fil_post_rev_8_21_14_2_50_48_46</name>
    <dbReference type="NCBI Taxonomy" id="2014261"/>
    <lineage>
        <taxon>Bacteria</taxon>
        <taxon>Candidatus Blackallbacteria</taxon>
    </lineage>
</organism>
<dbReference type="AlphaFoldDB" id="A0A2M7G8M0"/>
<evidence type="ECO:0008006" key="3">
    <source>
        <dbReference type="Google" id="ProtNLM"/>
    </source>
</evidence>
<evidence type="ECO:0000313" key="1">
    <source>
        <dbReference type="EMBL" id="PIW18450.1"/>
    </source>
</evidence>
<proteinExistence type="predicted"/>
<accession>A0A2M7G8M0</accession>
<dbReference type="Proteomes" id="UP000231019">
    <property type="component" value="Unassembled WGS sequence"/>
</dbReference>
<dbReference type="EMBL" id="PFFQ01000012">
    <property type="protein sequence ID" value="PIW18450.1"/>
    <property type="molecule type" value="Genomic_DNA"/>
</dbReference>
<protein>
    <recommendedName>
        <fullName evidence="3">DUF1257 domain-containing protein</fullName>
    </recommendedName>
</protein>
<sequence length="131" mass="15451">MSHFTSVQTRIMDLECLELSLNQLDYKVIHKARMRGWQNQQKEVSLVAQFKNSCPYDIGFVKNQKTGAYAIEADWWAIHEHLGLEEEFLVHQISQSYAYHKVVKEVKQRGFVIAQEKKDADQSIRLLVRKW</sequence>
<name>A0A2M7G8M0_9BACT</name>